<keyword evidence="3" id="KW-1185">Reference proteome</keyword>
<dbReference type="EMBL" id="JAIPUX010003289">
    <property type="protein sequence ID" value="KAH0621441.1"/>
    <property type="molecule type" value="Genomic_DNA"/>
</dbReference>
<proteinExistence type="predicted"/>
<evidence type="ECO:0000313" key="2">
    <source>
        <dbReference type="EMBL" id="KAH0621441.1"/>
    </source>
</evidence>
<comment type="caution">
    <text evidence="2">The sequence shown here is derived from an EMBL/GenBank/DDBJ whole genome shotgun (WGS) entry which is preliminary data.</text>
</comment>
<gene>
    <name evidence="2" type="ORF">JD844_022768</name>
</gene>
<reference evidence="2 3" key="1">
    <citation type="journal article" date="2022" name="Gigascience">
        <title>A chromosome-level genome assembly and annotation of the desert horned lizard, Phrynosoma platyrhinos, provides insight into chromosomal rearrangements among reptiles.</title>
        <authorList>
            <person name="Koochekian N."/>
            <person name="Ascanio A."/>
            <person name="Farleigh K."/>
            <person name="Card D.C."/>
            <person name="Schield D.R."/>
            <person name="Castoe T.A."/>
            <person name="Jezkova T."/>
        </authorList>
    </citation>
    <scope>NUCLEOTIDE SEQUENCE [LARGE SCALE GENOMIC DNA]</scope>
    <source>
        <strain evidence="2">NK-2021</strain>
    </source>
</reference>
<feature type="region of interest" description="Disordered" evidence="1">
    <location>
        <begin position="51"/>
        <end position="71"/>
    </location>
</feature>
<accession>A0ABQ7SVT7</accession>
<dbReference type="Proteomes" id="UP000826234">
    <property type="component" value="Unassembled WGS sequence"/>
</dbReference>
<evidence type="ECO:0000256" key="1">
    <source>
        <dbReference type="SAM" id="MobiDB-lite"/>
    </source>
</evidence>
<evidence type="ECO:0000313" key="3">
    <source>
        <dbReference type="Proteomes" id="UP000826234"/>
    </source>
</evidence>
<protein>
    <submittedName>
        <fullName evidence="2">Uncharacterized protein</fullName>
    </submittedName>
</protein>
<organism evidence="2 3">
    <name type="scientific">Phrynosoma platyrhinos</name>
    <name type="common">Desert horned lizard</name>
    <dbReference type="NCBI Taxonomy" id="52577"/>
    <lineage>
        <taxon>Eukaryota</taxon>
        <taxon>Metazoa</taxon>
        <taxon>Chordata</taxon>
        <taxon>Craniata</taxon>
        <taxon>Vertebrata</taxon>
        <taxon>Euteleostomi</taxon>
        <taxon>Lepidosauria</taxon>
        <taxon>Squamata</taxon>
        <taxon>Bifurcata</taxon>
        <taxon>Unidentata</taxon>
        <taxon>Episquamata</taxon>
        <taxon>Toxicofera</taxon>
        <taxon>Iguania</taxon>
        <taxon>Phrynosomatidae</taxon>
        <taxon>Phrynosomatinae</taxon>
        <taxon>Phrynosoma</taxon>
    </lineage>
</organism>
<name>A0ABQ7SVT7_PHRPL</name>
<sequence>MVSGQMFSCFVSPFPLTGTCDNAEAMSGMLMRKFEEVGSSSIFSVWESDDEVSSGKSADDGDSVSPSTSDHFIRSAEKLESTGSLLTIATSLTGIQLPLLATTKNINERRA</sequence>